<organism evidence="2 3">
    <name type="scientific">Fasciolopsis buskii</name>
    <dbReference type="NCBI Taxonomy" id="27845"/>
    <lineage>
        <taxon>Eukaryota</taxon>
        <taxon>Metazoa</taxon>
        <taxon>Spiralia</taxon>
        <taxon>Lophotrochozoa</taxon>
        <taxon>Platyhelminthes</taxon>
        <taxon>Trematoda</taxon>
        <taxon>Digenea</taxon>
        <taxon>Plagiorchiida</taxon>
        <taxon>Echinostomata</taxon>
        <taxon>Echinostomatoidea</taxon>
        <taxon>Fasciolidae</taxon>
        <taxon>Fasciolopsis</taxon>
    </lineage>
</organism>
<gene>
    <name evidence="2" type="ORF">FBUS_05882</name>
</gene>
<feature type="region of interest" description="Disordered" evidence="1">
    <location>
        <begin position="124"/>
        <end position="189"/>
    </location>
</feature>
<name>A0A8E0RZB7_9TREM</name>
<dbReference type="Gene3D" id="1.25.40.20">
    <property type="entry name" value="Ankyrin repeat-containing domain"/>
    <property type="match status" value="1"/>
</dbReference>
<dbReference type="AlphaFoldDB" id="A0A8E0RZB7"/>
<dbReference type="EMBL" id="LUCM01005890">
    <property type="protein sequence ID" value="KAA0192121.1"/>
    <property type="molecule type" value="Genomic_DNA"/>
</dbReference>
<keyword evidence="3" id="KW-1185">Reference proteome</keyword>
<dbReference type="Proteomes" id="UP000728185">
    <property type="component" value="Unassembled WGS sequence"/>
</dbReference>
<evidence type="ECO:0000313" key="2">
    <source>
        <dbReference type="EMBL" id="KAA0192121.1"/>
    </source>
</evidence>
<proteinExistence type="predicted"/>
<accession>A0A8E0RZB7</accession>
<dbReference type="SUPFAM" id="SSF48403">
    <property type="entry name" value="Ankyrin repeat"/>
    <property type="match status" value="1"/>
</dbReference>
<sequence length="189" mass="19561">MQQEVINALVRRDARTLLMCLALGGSSAPHQFQSQSTTTTTNPAGGGGSTTENIQHGADVNATDNYGLTAWSYAHVCHQTACTRLLQMNGCRTVSPLGVPADWLQLMRVPFPLSVQTNLITGPNPSLDASASSPRGGFHSSDSGSHSYSSSSSSSSSAAAVGAATGDVSESEAEESRPFVDGIIQPPVP</sequence>
<protein>
    <submittedName>
        <fullName evidence="2">Uncharacterized protein</fullName>
    </submittedName>
</protein>
<evidence type="ECO:0000256" key="1">
    <source>
        <dbReference type="SAM" id="MobiDB-lite"/>
    </source>
</evidence>
<dbReference type="OrthoDB" id="341259at2759"/>
<evidence type="ECO:0000313" key="3">
    <source>
        <dbReference type="Proteomes" id="UP000728185"/>
    </source>
</evidence>
<feature type="region of interest" description="Disordered" evidence="1">
    <location>
        <begin position="27"/>
        <end position="55"/>
    </location>
</feature>
<dbReference type="InterPro" id="IPR036770">
    <property type="entry name" value="Ankyrin_rpt-contain_sf"/>
</dbReference>
<feature type="compositionally biased region" description="Polar residues" evidence="1">
    <location>
        <begin position="124"/>
        <end position="133"/>
    </location>
</feature>
<feature type="compositionally biased region" description="Low complexity" evidence="1">
    <location>
        <begin position="136"/>
        <end position="168"/>
    </location>
</feature>
<reference evidence="2" key="1">
    <citation type="submission" date="2019-05" db="EMBL/GenBank/DDBJ databases">
        <title>Annotation for the trematode Fasciolopsis buski.</title>
        <authorList>
            <person name="Choi Y.-J."/>
        </authorList>
    </citation>
    <scope>NUCLEOTIDE SEQUENCE</scope>
    <source>
        <strain evidence="2">HT</strain>
        <tissue evidence="2">Whole worm</tissue>
    </source>
</reference>
<comment type="caution">
    <text evidence="2">The sequence shown here is derived from an EMBL/GenBank/DDBJ whole genome shotgun (WGS) entry which is preliminary data.</text>
</comment>